<dbReference type="Proteomes" id="UP000078542">
    <property type="component" value="Unassembled WGS sequence"/>
</dbReference>
<gene>
    <name evidence="2" type="ORF">ALC62_02352</name>
</gene>
<reference evidence="2 3" key="1">
    <citation type="submission" date="2016-03" db="EMBL/GenBank/DDBJ databases">
        <title>Cyphomyrmex costatus WGS genome.</title>
        <authorList>
            <person name="Nygaard S."/>
            <person name="Hu H."/>
            <person name="Boomsma J."/>
            <person name="Zhang G."/>
        </authorList>
    </citation>
    <scope>NUCLEOTIDE SEQUENCE [LARGE SCALE GENOMIC DNA]</scope>
    <source>
        <strain evidence="2">MS0001</strain>
        <tissue evidence="2">Whole body</tissue>
    </source>
</reference>
<accession>A0A195D2V6</accession>
<evidence type="ECO:0000256" key="1">
    <source>
        <dbReference type="SAM" id="MobiDB-lite"/>
    </source>
</evidence>
<keyword evidence="3" id="KW-1185">Reference proteome</keyword>
<protein>
    <submittedName>
        <fullName evidence="2">Uncharacterized protein</fullName>
    </submittedName>
</protein>
<sequence length="117" mass="12369">MLGGVGGRHVSTRRRGSIPPVRGSVGLIGYGATSGSGGPLGNTTDGNAQLDAIPRYAARRRKAVTTLDHKRCALIHTRLKFGDIIDGRVVVEERGSVVERPSRCGHELRRSGNVGSV</sequence>
<organism evidence="2 3">
    <name type="scientific">Cyphomyrmex costatus</name>
    <dbReference type="NCBI Taxonomy" id="456900"/>
    <lineage>
        <taxon>Eukaryota</taxon>
        <taxon>Metazoa</taxon>
        <taxon>Ecdysozoa</taxon>
        <taxon>Arthropoda</taxon>
        <taxon>Hexapoda</taxon>
        <taxon>Insecta</taxon>
        <taxon>Pterygota</taxon>
        <taxon>Neoptera</taxon>
        <taxon>Endopterygota</taxon>
        <taxon>Hymenoptera</taxon>
        <taxon>Apocrita</taxon>
        <taxon>Aculeata</taxon>
        <taxon>Formicoidea</taxon>
        <taxon>Formicidae</taxon>
        <taxon>Myrmicinae</taxon>
        <taxon>Cyphomyrmex</taxon>
    </lineage>
</organism>
<name>A0A195D2V6_9HYME</name>
<dbReference type="EMBL" id="KQ976973">
    <property type="protein sequence ID" value="KYN06694.1"/>
    <property type="molecule type" value="Genomic_DNA"/>
</dbReference>
<evidence type="ECO:0000313" key="3">
    <source>
        <dbReference type="Proteomes" id="UP000078542"/>
    </source>
</evidence>
<proteinExistence type="predicted"/>
<dbReference type="AlphaFoldDB" id="A0A195D2V6"/>
<feature type="region of interest" description="Disordered" evidence="1">
    <location>
        <begin position="1"/>
        <end position="21"/>
    </location>
</feature>
<evidence type="ECO:0000313" key="2">
    <source>
        <dbReference type="EMBL" id="KYN06694.1"/>
    </source>
</evidence>